<keyword evidence="2 3" id="KW-0663">Pyridoxal phosphate</keyword>
<dbReference type="EMBL" id="CADCUC010000269">
    <property type="protein sequence ID" value="CAA9329133.1"/>
    <property type="molecule type" value="Genomic_DNA"/>
</dbReference>
<accession>A0A6J4LBX7</accession>
<dbReference type="InterPro" id="IPR015424">
    <property type="entry name" value="PyrdxlP-dep_Trfase"/>
</dbReference>
<evidence type="ECO:0000313" key="4">
    <source>
        <dbReference type="EMBL" id="CAA9329133.1"/>
    </source>
</evidence>
<evidence type="ECO:0000256" key="2">
    <source>
        <dbReference type="ARBA" id="ARBA00022898"/>
    </source>
</evidence>
<dbReference type="PANTHER" id="PTHR43713">
    <property type="entry name" value="GLUTAMATE-1-SEMIALDEHYDE 2,1-AMINOMUTASE"/>
    <property type="match status" value="1"/>
</dbReference>
<keyword evidence="4" id="KW-0413">Isomerase</keyword>
<dbReference type="Gene3D" id="3.40.640.10">
    <property type="entry name" value="Type I PLP-dependent aspartate aminotransferase-like (Major domain)"/>
    <property type="match status" value="1"/>
</dbReference>
<comment type="cofactor">
    <cofactor evidence="1">
        <name>pyridoxal 5'-phosphate</name>
        <dbReference type="ChEBI" id="CHEBI:597326"/>
    </cofactor>
</comment>
<feature type="non-terminal residue" evidence="4">
    <location>
        <position position="1"/>
    </location>
</feature>
<organism evidence="4">
    <name type="scientific">uncultured Microvirga sp</name>
    <dbReference type="NCBI Taxonomy" id="412392"/>
    <lineage>
        <taxon>Bacteria</taxon>
        <taxon>Pseudomonadati</taxon>
        <taxon>Pseudomonadota</taxon>
        <taxon>Alphaproteobacteria</taxon>
        <taxon>Hyphomicrobiales</taxon>
        <taxon>Methylobacteriaceae</taxon>
        <taxon>Microvirga</taxon>
        <taxon>environmental samples</taxon>
    </lineage>
</organism>
<protein>
    <submittedName>
        <fullName evidence="4">Glutamate-1-semialdehyde 2,1-aminomutase</fullName>
        <ecNumber evidence="4">5.4.3.8</ecNumber>
    </submittedName>
</protein>
<reference evidence="4" key="1">
    <citation type="submission" date="2020-02" db="EMBL/GenBank/DDBJ databases">
        <authorList>
            <person name="Meier V. D."/>
        </authorList>
    </citation>
    <scope>NUCLEOTIDE SEQUENCE</scope>
    <source>
        <strain evidence="4">AVDCRST_MAG90</strain>
    </source>
</reference>
<gene>
    <name evidence="4" type="ORF">AVDCRST_MAG90-1383</name>
</gene>
<dbReference type="GO" id="GO:0030170">
    <property type="term" value="F:pyridoxal phosphate binding"/>
    <property type="evidence" value="ECO:0007669"/>
    <property type="project" value="InterPro"/>
</dbReference>
<dbReference type="InterPro" id="IPR015421">
    <property type="entry name" value="PyrdxlP-dep_Trfase_major"/>
</dbReference>
<sequence>PPYAPFVVEGQGSTLSDADGRRITDMWFNATSLPLGHAHPAVVAAAQKQLARGTAYFAPTEHELALAELLVERIPSAERIRFANSGSEAVMMALRFARAARGRSTVVKFEGSYHGSYDDVSWSVAPALDRVGDASAPVPAADTAGLAGTEGRVIVLPFNDVEVLRRSIEARHDEVAALLIEPMANRLGLLMPEPEFLAEARALCDRYDIILIFDEVIAFRVGYHGAQGFMGVLPDLTTLGKIIGGGFPVGAIAGKASILSLSEPTRSNRVTHAGTFNGNPMVAVAGRATMEQLTPELFDRINASGAWVRERLSEICDGLPLQVTGAGSLFKISATGRTIRNYRDAATANKTWEQVASLAMLNEGFLLTTSFSGCVSAVTTTDELEAFLAAVASIVNS</sequence>
<dbReference type="PANTHER" id="PTHR43713:SF3">
    <property type="entry name" value="GLUTAMATE-1-SEMIALDEHYDE 2,1-AMINOMUTASE 1, CHLOROPLASTIC-RELATED"/>
    <property type="match status" value="1"/>
</dbReference>
<dbReference type="Gene3D" id="3.90.1150.10">
    <property type="entry name" value="Aspartate Aminotransferase, domain 1"/>
    <property type="match status" value="1"/>
</dbReference>
<evidence type="ECO:0000256" key="3">
    <source>
        <dbReference type="RuleBase" id="RU003560"/>
    </source>
</evidence>
<dbReference type="GO" id="GO:0042286">
    <property type="term" value="F:glutamate-1-semialdehyde 2,1-aminomutase activity"/>
    <property type="evidence" value="ECO:0007669"/>
    <property type="project" value="UniProtKB-EC"/>
</dbReference>
<evidence type="ECO:0000256" key="1">
    <source>
        <dbReference type="ARBA" id="ARBA00001933"/>
    </source>
</evidence>
<dbReference type="InterPro" id="IPR005814">
    <property type="entry name" value="Aminotrans_3"/>
</dbReference>
<dbReference type="EC" id="5.4.3.8" evidence="4"/>
<name>A0A6J4LBX7_9HYPH</name>
<dbReference type="SUPFAM" id="SSF53383">
    <property type="entry name" value="PLP-dependent transferases"/>
    <property type="match status" value="1"/>
</dbReference>
<dbReference type="AlphaFoldDB" id="A0A6J4LBX7"/>
<proteinExistence type="inferred from homology"/>
<comment type="similarity">
    <text evidence="3">Belongs to the class-III pyridoxal-phosphate-dependent aminotransferase family.</text>
</comment>
<dbReference type="InterPro" id="IPR015422">
    <property type="entry name" value="PyrdxlP-dep_Trfase_small"/>
</dbReference>
<dbReference type="Pfam" id="PF00202">
    <property type="entry name" value="Aminotran_3"/>
    <property type="match status" value="1"/>
</dbReference>
<dbReference type="GO" id="GO:0008483">
    <property type="term" value="F:transaminase activity"/>
    <property type="evidence" value="ECO:0007669"/>
    <property type="project" value="InterPro"/>
</dbReference>